<dbReference type="InterPro" id="IPR000182">
    <property type="entry name" value="GNAT_dom"/>
</dbReference>
<feature type="domain" description="N-acetyltransferase" evidence="4">
    <location>
        <begin position="3"/>
        <end position="161"/>
    </location>
</feature>
<evidence type="ECO:0000256" key="1">
    <source>
        <dbReference type="ARBA" id="ARBA00022679"/>
    </source>
</evidence>
<keyword evidence="2" id="KW-0012">Acyltransferase</keyword>
<comment type="similarity">
    <text evidence="3">Belongs to the acetyltransferase family. RimJ subfamily.</text>
</comment>
<organism evidence="5 6">
    <name type="scientific">Amycolatopsis taiwanensis</name>
    <dbReference type="NCBI Taxonomy" id="342230"/>
    <lineage>
        <taxon>Bacteria</taxon>
        <taxon>Bacillati</taxon>
        <taxon>Actinomycetota</taxon>
        <taxon>Actinomycetes</taxon>
        <taxon>Pseudonocardiales</taxon>
        <taxon>Pseudonocardiaceae</taxon>
        <taxon>Amycolatopsis</taxon>
    </lineage>
</organism>
<keyword evidence="6" id="KW-1185">Reference proteome</keyword>
<proteinExistence type="inferred from homology"/>
<evidence type="ECO:0000256" key="2">
    <source>
        <dbReference type="ARBA" id="ARBA00023315"/>
    </source>
</evidence>
<dbReference type="Pfam" id="PF13302">
    <property type="entry name" value="Acetyltransf_3"/>
    <property type="match status" value="1"/>
</dbReference>
<protein>
    <recommendedName>
        <fullName evidence="4">N-acetyltransferase domain-containing protein</fullName>
    </recommendedName>
</protein>
<dbReference type="PANTHER" id="PTHR43792">
    <property type="entry name" value="GNAT FAMILY, PUTATIVE (AFU_ORTHOLOGUE AFUA_3G00765)-RELATED-RELATED"/>
    <property type="match status" value="1"/>
</dbReference>
<dbReference type="InterPro" id="IPR016181">
    <property type="entry name" value="Acyl_CoA_acyltransferase"/>
</dbReference>
<dbReference type="InterPro" id="IPR051531">
    <property type="entry name" value="N-acetyltransferase"/>
</dbReference>
<dbReference type="SUPFAM" id="SSF55729">
    <property type="entry name" value="Acyl-CoA N-acyltransferases (Nat)"/>
    <property type="match status" value="1"/>
</dbReference>
<evidence type="ECO:0000256" key="3">
    <source>
        <dbReference type="ARBA" id="ARBA00038502"/>
    </source>
</evidence>
<sequence length="165" mass="18669">MEIMLRDWLDSDAEWYVQQARDPETLRFTTERESLTVEEFRAALHRLRHDDDALGYVVVDAAAGIRLANIAAARKGDVASVSYWVAPAARGQGVAGRALKELCQRVADTWPVTEIRLWTHAENLASQRVAENAGFIACTGDGETKEIKGRQWPVRWYRRCPARTE</sequence>
<gene>
    <name evidence="5" type="ORF">Atai01_32090</name>
</gene>
<dbReference type="Gene3D" id="3.40.630.30">
    <property type="match status" value="1"/>
</dbReference>
<dbReference type="EMBL" id="BSTI01000006">
    <property type="protein sequence ID" value="GLY66590.1"/>
    <property type="molecule type" value="Genomic_DNA"/>
</dbReference>
<dbReference type="Proteomes" id="UP001165136">
    <property type="component" value="Unassembled WGS sequence"/>
</dbReference>
<dbReference type="PROSITE" id="PS51186">
    <property type="entry name" value="GNAT"/>
    <property type="match status" value="1"/>
</dbReference>
<dbReference type="AlphaFoldDB" id="A0A9W6VF98"/>
<dbReference type="RefSeq" id="WP_285487338.1">
    <property type="nucleotide sequence ID" value="NZ_BSTI01000006.1"/>
</dbReference>
<evidence type="ECO:0000313" key="6">
    <source>
        <dbReference type="Proteomes" id="UP001165136"/>
    </source>
</evidence>
<dbReference type="PANTHER" id="PTHR43792:SF8">
    <property type="entry name" value="[RIBOSOMAL PROTEIN US5]-ALANINE N-ACETYLTRANSFERASE"/>
    <property type="match status" value="1"/>
</dbReference>
<accession>A0A9W6VF98</accession>
<reference evidence="5" key="1">
    <citation type="submission" date="2023-03" db="EMBL/GenBank/DDBJ databases">
        <title>Amycolatopsis taiwanensis NBRC 103393.</title>
        <authorList>
            <person name="Ichikawa N."/>
            <person name="Sato H."/>
            <person name="Tonouchi N."/>
        </authorList>
    </citation>
    <scope>NUCLEOTIDE SEQUENCE</scope>
    <source>
        <strain evidence="5">NBRC 103393</strain>
    </source>
</reference>
<keyword evidence="1" id="KW-0808">Transferase</keyword>
<comment type="caution">
    <text evidence="5">The sequence shown here is derived from an EMBL/GenBank/DDBJ whole genome shotgun (WGS) entry which is preliminary data.</text>
</comment>
<evidence type="ECO:0000259" key="4">
    <source>
        <dbReference type="PROSITE" id="PS51186"/>
    </source>
</evidence>
<name>A0A9W6VF98_9PSEU</name>
<evidence type="ECO:0000313" key="5">
    <source>
        <dbReference type="EMBL" id="GLY66590.1"/>
    </source>
</evidence>
<dbReference type="GO" id="GO:0016747">
    <property type="term" value="F:acyltransferase activity, transferring groups other than amino-acyl groups"/>
    <property type="evidence" value="ECO:0007669"/>
    <property type="project" value="InterPro"/>
</dbReference>